<dbReference type="PANTHER" id="PTHR23113">
    <property type="entry name" value="GUANINE NUCLEOTIDE EXCHANGE FACTOR"/>
    <property type="match status" value="1"/>
</dbReference>
<gene>
    <name evidence="9" type="ORF">Ocin01_08761</name>
</gene>
<evidence type="ECO:0000313" key="9">
    <source>
        <dbReference type="EMBL" id="ODM97917.1"/>
    </source>
</evidence>
<dbReference type="CDD" id="cd06224">
    <property type="entry name" value="REM"/>
    <property type="match status" value="1"/>
</dbReference>
<dbReference type="InterPro" id="IPR001849">
    <property type="entry name" value="PH_domain"/>
</dbReference>
<dbReference type="CDD" id="cd22915">
    <property type="entry name" value="HFD_SOS1_rpt2"/>
    <property type="match status" value="1"/>
</dbReference>
<dbReference type="GO" id="GO:0005085">
    <property type="term" value="F:guanyl-nucleotide exchange factor activity"/>
    <property type="evidence" value="ECO:0007669"/>
    <property type="project" value="UniProtKB-KW"/>
</dbReference>
<sequence length="1191" mass="137444">MKAKEDAFEYLEKLIIQLLGMICSRPSPHSVLEVQDRIQKLFPPPIDEWVIDVASTALKQGKRKLVFPVEKIHPLLKEALQHKVDQNVTYYICVVLEYIANDMLQHVVLKYVKLSRHGEFSTQDIRAAMCYDKVFCDLFKLADTFSVTEEVDEPAARNSLTYSEVVEDYMQWERQYLRDLQMLLKVFREQLADKLEQENEDLELVFQSLEDIAELTVSLISQLEDVTEMTDINQTPLVGVCFLETAENWEFEVYDRYSEAFDYECRRMLEELLCRPDIEVTVSTAGHGFVEAVKFYFPKLLLEPFYHCRQYFDYISVSFANYDISTRMSGKGNKEVAVQKFSEMKSLVEGFDDALGQSYFNEFMLEDNFQKLGSGRKPSERHAYLFDAFICLCKPNYRRTSVVTGGTQFDYRLKEYFHLTKVEVRDKEDTEEWKNMFEIIPRSQPPVILAARSYEEKSNWMGALVMLTTKSMLDRILDRILSDEEKKHPLKLPPVEKYKFAVKDCDDNIIFDKDNGNHFLIKGATLLKLIERLTHHQYFDPNFINTFLTTYRSFCSPHEFLRLLMDRFDIPDPEFPQDESESIHTREMMKRFRKEYRRHVKLRVLNVMKQWVLHHFYDFERLPTLQADLEYFLDNTDDSKRSIFESVKKCLRKAVENSNSEQERMYPAVKSPPPIEYHIRCPMSEWNILTLHPIEIARQLTLLEFDYYRTVKPSELVGSVWTKKNKEELSPNLLKMIKHTTNVTRWFERTIVDAENIDERVAIVSRILEIMIVMLELNNFNGVLAVVSAMGSASVHRLSLTQGVSNVLLTNLRSVLIRNTLGYVPLKLKSALEEAQDLQNDHYKRYQEKLRSINPPCVPFFGMYLTNILHIEEGNLDFLPNTDLINFGKRRKVAEITSEIRQFQYSHYCFSVEPKIREFIEKLQPFSPDMSENEISDYLYNKSQEIEPRGVKQVTKFGRKWPDLNLKSPGIKPRHLPGKSHPGPLLPFSSTSSSQFSLHTSSSRMTLDSELDCVLNNHTPAKTLTPSSNPSATSPQDFSFDHSVFAPVLIGHHPVSSASPQDTFSIHSHFPSGILSPSNSNPPPLPPRRIHGSLSDSASPRGVNDEPPPPLPPRRVSPRTPNPPLPRRNSSSTSSEFGQSLSPSVNVPPPICERLTSNGPLTNHHSEFLFPSGAPKLPPKSTKPVSSIGQN</sequence>
<feature type="compositionally biased region" description="Polar residues" evidence="4">
    <location>
        <begin position="1018"/>
        <end position="1037"/>
    </location>
</feature>
<dbReference type="CDD" id="cd00155">
    <property type="entry name" value="RasGEF"/>
    <property type="match status" value="1"/>
</dbReference>
<dbReference type="PROSITE" id="PS50212">
    <property type="entry name" value="RASGEF_NTER"/>
    <property type="match status" value="1"/>
</dbReference>
<dbReference type="InterPro" id="IPR001895">
    <property type="entry name" value="RASGEF_cat_dom"/>
</dbReference>
<feature type="domain" description="DH" evidence="7">
    <location>
        <begin position="161"/>
        <end position="257"/>
    </location>
</feature>
<dbReference type="PROSITE" id="PS00720">
    <property type="entry name" value="RASGEF"/>
    <property type="match status" value="1"/>
</dbReference>
<evidence type="ECO:0000256" key="1">
    <source>
        <dbReference type="ARBA" id="ARBA00022658"/>
    </source>
</evidence>
<dbReference type="Pfam" id="PF00617">
    <property type="entry name" value="RasGEF"/>
    <property type="match status" value="1"/>
</dbReference>
<dbReference type="OrthoDB" id="546434at2759"/>
<evidence type="ECO:0000259" key="7">
    <source>
        <dbReference type="PROSITE" id="PS50010"/>
    </source>
</evidence>
<dbReference type="PROSITE" id="PS50010">
    <property type="entry name" value="DH_2"/>
    <property type="match status" value="1"/>
</dbReference>
<dbReference type="PROSITE" id="PS50003">
    <property type="entry name" value="PH_DOMAIN"/>
    <property type="match status" value="1"/>
</dbReference>
<dbReference type="PROSITE" id="PS50009">
    <property type="entry name" value="RASGEF_CAT"/>
    <property type="match status" value="1"/>
</dbReference>
<dbReference type="InterPro" id="IPR036964">
    <property type="entry name" value="RASGEF_cat_dom_sf"/>
</dbReference>
<dbReference type="Pfam" id="PF22697">
    <property type="entry name" value="SOS1_NGEF_PH"/>
    <property type="match status" value="1"/>
</dbReference>
<dbReference type="Gene3D" id="1.10.20.10">
    <property type="entry name" value="Histone, subunit A"/>
    <property type="match status" value="1"/>
</dbReference>
<comment type="caution">
    <text evidence="9">The sequence shown here is derived from an EMBL/GenBank/DDBJ whole genome shotgun (WGS) entry which is preliminary data.</text>
</comment>
<evidence type="ECO:0000256" key="3">
    <source>
        <dbReference type="SAM" id="Coils"/>
    </source>
</evidence>
<feature type="domain" description="N-terminal Ras-GEF" evidence="8">
    <location>
        <begin position="517"/>
        <end position="659"/>
    </location>
</feature>
<dbReference type="InterPro" id="IPR008937">
    <property type="entry name" value="Ras-like_GEF"/>
</dbReference>
<dbReference type="InterPro" id="IPR000219">
    <property type="entry name" value="DH_dom"/>
</dbReference>
<dbReference type="Pfam" id="PF00621">
    <property type="entry name" value="RhoGEF"/>
    <property type="match status" value="1"/>
</dbReference>
<dbReference type="InterPro" id="IPR035899">
    <property type="entry name" value="DBL_dom_sf"/>
</dbReference>
<name>A0A1D2MY09_ORCCI</name>
<feature type="region of interest" description="Disordered" evidence="4">
    <location>
        <begin position="1018"/>
        <end position="1038"/>
    </location>
</feature>
<feature type="region of interest" description="Disordered" evidence="4">
    <location>
        <begin position="1056"/>
        <end position="1191"/>
    </location>
</feature>
<dbReference type="SMART" id="SM00147">
    <property type="entry name" value="RasGEF"/>
    <property type="match status" value="1"/>
</dbReference>
<keyword evidence="10" id="KW-1185">Reference proteome</keyword>
<dbReference type="SMART" id="SM00325">
    <property type="entry name" value="RhoGEF"/>
    <property type="match status" value="1"/>
</dbReference>
<dbReference type="AlphaFoldDB" id="A0A1D2MY09"/>
<dbReference type="GO" id="GO:0005886">
    <property type="term" value="C:plasma membrane"/>
    <property type="evidence" value="ECO:0007669"/>
    <property type="project" value="TreeGrafter"/>
</dbReference>
<accession>A0A1D2MY09</accession>
<dbReference type="SMART" id="SM00233">
    <property type="entry name" value="PH"/>
    <property type="match status" value="1"/>
</dbReference>
<dbReference type="Gene3D" id="2.30.29.30">
    <property type="entry name" value="Pleckstrin-homology domain (PH domain)/Phosphotyrosine-binding domain (PTB)"/>
    <property type="match status" value="1"/>
</dbReference>
<dbReference type="Proteomes" id="UP000094527">
    <property type="component" value="Unassembled WGS sequence"/>
</dbReference>
<dbReference type="SUPFAM" id="SSF50729">
    <property type="entry name" value="PH domain-like"/>
    <property type="match status" value="1"/>
</dbReference>
<evidence type="ECO:0000256" key="4">
    <source>
        <dbReference type="SAM" id="MobiDB-lite"/>
    </source>
</evidence>
<evidence type="ECO:0000313" key="10">
    <source>
        <dbReference type="Proteomes" id="UP000094527"/>
    </source>
</evidence>
<dbReference type="InterPro" id="IPR023578">
    <property type="entry name" value="Ras_GEF_dom_sf"/>
</dbReference>
<feature type="region of interest" description="Disordered" evidence="4">
    <location>
        <begin position="965"/>
        <end position="992"/>
    </location>
</feature>
<proteinExistence type="predicted"/>
<dbReference type="InterPro" id="IPR011993">
    <property type="entry name" value="PH-like_dom_sf"/>
</dbReference>
<evidence type="ECO:0000256" key="2">
    <source>
        <dbReference type="PROSITE-ProRule" id="PRU00168"/>
    </source>
</evidence>
<feature type="coiled-coil region" evidence="3">
    <location>
        <begin position="177"/>
        <end position="212"/>
    </location>
</feature>
<dbReference type="SMART" id="SM00229">
    <property type="entry name" value="RasGEFN"/>
    <property type="match status" value="1"/>
</dbReference>
<dbReference type="InterPro" id="IPR000651">
    <property type="entry name" value="Ras-like_Gua-exchang_fac_N"/>
</dbReference>
<keyword evidence="1 2" id="KW-0344">Guanine-nucleotide releasing factor</keyword>
<dbReference type="Gene3D" id="1.20.900.10">
    <property type="entry name" value="Dbl homology (DH) domain"/>
    <property type="match status" value="1"/>
</dbReference>
<dbReference type="GO" id="GO:0007265">
    <property type="term" value="P:Ras protein signal transduction"/>
    <property type="evidence" value="ECO:0007669"/>
    <property type="project" value="TreeGrafter"/>
</dbReference>
<reference evidence="9 10" key="1">
    <citation type="journal article" date="2016" name="Genome Biol. Evol.">
        <title>Gene Family Evolution Reflects Adaptation to Soil Environmental Stressors in the Genome of the Collembolan Orchesella cincta.</title>
        <authorList>
            <person name="Faddeeva-Vakhrusheva A."/>
            <person name="Derks M.F."/>
            <person name="Anvar S.Y."/>
            <person name="Agamennone V."/>
            <person name="Suring W."/>
            <person name="Smit S."/>
            <person name="van Straalen N.M."/>
            <person name="Roelofs D."/>
        </authorList>
    </citation>
    <scope>NUCLEOTIDE SEQUENCE [LARGE SCALE GENOMIC DNA]</scope>
    <source>
        <tissue evidence="9">Mixed pool</tissue>
    </source>
</reference>
<evidence type="ECO:0000259" key="8">
    <source>
        <dbReference type="PROSITE" id="PS50212"/>
    </source>
</evidence>
<evidence type="ECO:0000259" key="6">
    <source>
        <dbReference type="PROSITE" id="PS50009"/>
    </source>
</evidence>
<feature type="compositionally biased region" description="Pro residues" evidence="4">
    <location>
        <begin position="1106"/>
        <end position="1126"/>
    </location>
</feature>
<dbReference type="SUPFAM" id="SSF48366">
    <property type="entry name" value="Ras GEF"/>
    <property type="match status" value="1"/>
</dbReference>
<dbReference type="InterPro" id="IPR055251">
    <property type="entry name" value="SOS1_NGEF_PH"/>
</dbReference>
<dbReference type="OMA" id="WVARSIV"/>
<dbReference type="Gene3D" id="6.10.250.3060">
    <property type="match status" value="1"/>
</dbReference>
<dbReference type="STRING" id="48709.A0A1D2MY09"/>
<keyword evidence="3" id="KW-0175">Coiled coil</keyword>
<dbReference type="Gene3D" id="1.20.870.10">
    <property type="entry name" value="Son of sevenless (SoS) protein Chain: S domain 1"/>
    <property type="match status" value="1"/>
</dbReference>
<feature type="domain" description="PH" evidence="5">
    <location>
        <begin position="362"/>
        <end position="469"/>
    </location>
</feature>
<dbReference type="PANTHER" id="PTHR23113:SF363">
    <property type="entry name" value="PROTEIN SON OF SEVENLESS"/>
    <property type="match status" value="1"/>
</dbReference>
<feature type="compositionally biased region" description="Polar residues" evidence="4">
    <location>
        <begin position="1056"/>
        <end position="1066"/>
    </location>
</feature>
<dbReference type="Pfam" id="PF00618">
    <property type="entry name" value="RasGEF_N"/>
    <property type="match status" value="1"/>
</dbReference>
<feature type="domain" description="Ras-GEF" evidence="6">
    <location>
        <begin position="692"/>
        <end position="949"/>
    </location>
</feature>
<evidence type="ECO:0000259" key="5">
    <source>
        <dbReference type="PROSITE" id="PS50003"/>
    </source>
</evidence>
<dbReference type="Gene3D" id="1.10.840.10">
    <property type="entry name" value="Ras guanine-nucleotide exchange factors catalytic domain"/>
    <property type="match status" value="1"/>
</dbReference>
<organism evidence="9 10">
    <name type="scientific">Orchesella cincta</name>
    <name type="common">Springtail</name>
    <name type="synonym">Podura cincta</name>
    <dbReference type="NCBI Taxonomy" id="48709"/>
    <lineage>
        <taxon>Eukaryota</taxon>
        <taxon>Metazoa</taxon>
        <taxon>Ecdysozoa</taxon>
        <taxon>Arthropoda</taxon>
        <taxon>Hexapoda</taxon>
        <taxon>Collembola</taxon>
        <taxon>Entomobryomorpha</taxon>
        <taxon>Entomobryoidea</taxon>
        <taxon>Orchesellidae</taxon>
        <taxon>Orchesellinae</taxon>
        <taxon>Orchesella</taxon>
    </lineage>
</organism>
<dbReference type="InterPro" id="IPR019804">
    <property type="entry name" value="Ras_G-nucl-exch_fac_CS"/>
</dbReference>
<dbReference type="SUPFAM" id="SSF47113">
    <property type="entry name" value="Histone-fold"/>
    <property type="match status" value="1"/>
</dbReference>
<dbReference type="EMBL" id="LJIJ01000395">
    <property type="protein sequence ID" value="ODM97917.1"/>
    <property type="molecule type" value="Genomic_DNA"/>
</dbReference>
<protein>
    <submittedName>
        <fullName evidence="9">Protein son of sevenless</fullName>
    </submittedName>
</protein>
<feature type="compositionally biased region" description="Polar residues" evidence="4">
    <location>
        <begin position="1136"/>
        <end position="1145"/>
    </location>
</feature>
<dbReference type="SUPFAM" id="SSF48065">
    <property type="entry name" value="DBL homology domain (DH-domain)"/>
    <property type="match status" value="1"/>
</dbReference>
<dbReference type="InterPro" id="IPR009072">
    <property type="entry name" value="Histone-fold"/>
</dbReference>
<dbReference type="GO" id="GO:0046982">
    <property type="term" value="F:protein heterodimerization activity"/>
    <property type="evidence" value="ECO:0007669"/>
    <property type="project" value="InterPro"/>
</dbReference>